<dbReference type="InterPro" id="IPR020562">
    <property type="entry name" value="PRibGlycinamide_synth_N"/>
</dbReference>
<evidence type="ECO:0000259" key="11">
    <source>
        <dbReference type="PROSITE" id="PS50975"/>
    </source>
</evidence>
<dbReference type="EC" id="6.3.4.13" evidence="2"/>
<dbReference type="AlphaFoldDB" id="A0A1F5H591"/>
<dbReference type="SMART" id="SM01209">
    <property type="entry name" value="GARS_A"/>
    <property type="match status" value="1"/>
</dbReference>
<dbReference type="SUPFAM" id="SSF56059">
    <property type="entry name" value="Glutathione synthetase ATP-binding domain-like"/>
    <property type="match status" value="1"/>
</dbReference>
<dbReference type="Gene3D" id="3.30.470.20">
    <property type="entry name" value="ATP-grasp fold, B domain"/>
    <property type="match status" value="1"/>
</dbReference>
<dbReference type="PANTHER" id="PTHR43472">
    <property type="entry name" value="PHOSPHORIBOSYLAMINE--GLYCINE LIGASE"/>
    <property type="match status" value="1"/>
</dbReference>
<dbReference type="GO" id="GO:0009113">
    <property type="term" value="P:purine nucleobase biosynthetic process"/>
    <property type="evidence" value="ECO:0007669"/>
    <property type="project" value="InterPro"/>
</dbReference>
<dbReference type="UniPathway" id="UPA00074">
    <property type="reaction ID" value="UER00125"/>
</dbReference>
<dbReference type="GO" id="GO:0006189">
    <property type="term" value="P:'de novo' IMP biosynthetic process"/>
    <property type="evidence" value="ECO:0007669"/>
    <property type="project" value="UniProtKB-UniPathway"/>
</dbReference>
<name>A0A1F5H591_9BACT</name>
<dbReference type="InterPro" id="IPR013815">
    <property type="entry name" value="ATP_grasp_subdomain_1"/>
</dbReference>
<dbReference type="SMART" id="SM01210">
    <property type="entry name" value="GARS_C"/>
    <property type="match status" value="1"/>
</dbReference>
<dbReference type="GO" id="GO:0004637">
    <property type="term" value="F:phosphoribosylamine-glycine ligase activity"/>
    <property type="evidence" value="ECO:0007669"/>
    <property type="project" value="UniProtKB-EC"/>
</dbReference>
<keyword evidence="3 12" id="KW-0436">Ligase</keyword>
<accession>A0A1F5H591</accession>
<dbReference type="GO" id="GO:0046872">
    <property type="term" value="F:metal ion binding"/>
    <property type="evidence" value="ECO:0007669"/>
    <property type="project" value="InterPro"/>
</dbReference>
<dbReference type="InterPro" id="IPR020560">
    <property type="entry name" value="PRibGlycinamide_synth_C-dom"/>
</dbReference>
<evidence type="ECO:0000256" key="8">
    <source>
        <dbReference type="ARBA" id="ARBA00042242"/>
    </source>
</evidence>
<dbReference type="Pfam" id="PF01071">
    <property type="entry name" value="GARS_A"/>
    <property type="match status" value="1"/>
</dbReference>
<evidence type="ECO:0000256" key="4">
    <source>
        <dbReference type="ARBA" id="ARBA00022741"/>
    </source>
</evidence>
<dbReference type="NCBIfam" id="TIGR00877">
    <property type="entry name" value="purD"/>
    <property type="match status" value="1"/>
</dbReference>
<evidence type="ECO:0000313" key="13">
    <source>
        <dbReference type="Proteomes" id="UP000177039"/>
    </source>
</evidence>
<dbReference type="InterPro" id="IPR000115">
    <property type="entry name" value="PRibGlycinamide_synth"/>
</dbReference>
<dbReference type="InterPro" id="IPR020561">
    <property type="entry name" value="PRibGlycinamid_synth_ATP-grasp"/>
</dbReference>
<dbReference type="InterPro" id="IPR037123">
    <property type="entry name" value="PRibGlycinamide_synth_C_sf"/>
</dbReference>
<dbReference type="PROSITE" id="PS50975">
    <property type="entry name" value="ATP_GRASP"/>
    <property type="match status" value="1"/>
</dbReference>
<evidence type="ECO:0000256" key="9">
    <source>
        <dbReference type="ARBA" id="ARBA00042864"/>
    </source>
</evidence>
<dbReference type="InterPro" id="IPR011054">
    <property type="entry name" value="Rudment_hybrid_motif"/>
</dbReference>
<keyword evidence="6 10" id="KW-0067">ATP-binding</keyword>
<evidence type="ECO:0000256" key="3">
    <source>
        <dbReference type="ARBA" id="ARBA00022598"/>
    </source>
</evidence>
<keyword evidence="4 10" id="KW-0547">Nucleotide-binding</keyword>
<dbReference type="Pfam" id="PF02843">
    <property type="entry name" value="GARS_C"/>
    <property type="match status" value="1"/>
</dbReference>
<dbReference type="GO" id="GO:0005524">
    <property type="term" value="F:ATP binding"/>
    <property type="evidence" value="ECO:0007669"/>
    <property type="project" value="UniProtKB-UniRule"/>
</dbReference>
<dbReference type="Gene3D" id="3.30.1490.20">
    <property type="entry name" value="ATP-grasp fold, A domain"/>
    <property type="match status" value="1"/>
</dbReference>
<dbReference type="SUPFAM" id="SSF52440">
    <property type="entry name" value="PreATP-grasp domain"/>
    <property type="match status" value="1"/>
</dbReference>
<feature type="domain" description="ATP-grasp" evidence="11">
    <location>
        <begin position="116"/>
        <end position="320"/>
    </location>
</feature>
<dbReference type="Proteomes" id="UP000177039">
    <property type="component" value="Unassembled WGS sequence"/>
</dbReference>
<dbReference type="EMBL" id="MFBT01000020">
    <property type="protein sequence ID" value="OGD99271.1"/>
    <property type="molecule type" value="Genomic_DNA"/>
</dbReference>
<comment type="pathway">
    <text evidence="1">Purine metabolism; IMP biosynthesis via de novo pathway; N(1)-(5-phospho-D-ribosyl)glycinamide from 5-phospho-alpha-D-ribose 1-diphosphate: step 2/2.</text>
</comment>
<evidence type="ECO:0000256" key="10">
    <source>
        <dbReference type="PROSITE-ProRule" id="PRU00409"/>
    </source>
</evidence>
<dbReference type="InterPro" id="IPR016185">
    <property type="entry name" value="PreATP-grasp_dom_sf"/>
</dbReference>
<evidence type="ECO:0000256" key="2">
    <source>
        <dbReference type="ARBA" id="ARBA00013255"/>
    </source>
</evidence>
<evidence type="ECO:0000256" key="7">
    <source>
        <dbReference type="ARBA" id="ARBA00038345"/>
    </source>
</evidence>
<dbReference type="Gene3D" id="3.40.50.20">
    <property type="match status" value="1"/>
</dbReference>
<dbReference type="SUPFAM" id="SSF51246">
    <property type="entry name" value="Rudiment single hybrid motif"/>
    <property type="match status" value="1"/>
</dbReference>
<proteinExistence type="inferred from homology"/>
<evidence type="ECO:0000313" key="12">
    <source>
        <dbReference type="EMBL" id="OGD99271.1"/>
    </source>
</evidence>
<sequence length="440" mass="47924">MKSNATVLVIDGGGRGSVLVDKYLQSKHVAKVLAVPGNDLMTENSKKTIKIFPDIKTTDIKNIIEICDREKVDLIDVAQDDAVSAGLVDVLQKEGFKVFGPTKLAGQIEWDKAWSREFMKGLKIPCPSFKVCTSAKEGIAFIKKQKDSSWFIKASGLAGGKGALAAGSNKEAVEKIHEMKKFGKSGETFLIEEYLIGEEFSSFAVVGGKDFVLLGHAQDHKQVYDGDFGPNTGGMGCSSPPMVVSGRIEDQVKSIFKKTVEGLVKLKRPYKGILYLGAMVDTKGKVNVIEFNARWGDPEAQVIIPSIKNDFFDLANNVISGNLSSLKIIKDKVYRVVVTAASRGYPVDYSRVTGKKILGLSRILKSKSVKVFGAGVKKSGQSYIAGGGRLFYVMAEAQNVAAACKKAYNALSRVNVESNNLHFRTDIGYRDLERIKNPCT</sequence>
<dbReference type="Pfam" id="PF02844">
    <property type="entry name" value="GARS_N"/>
    <property type="match status" value="1"/>
</dbReference>
<dbReference type="PANTHER" id="PTHR43472:SF1">
    <property type="entry name" value="PHOSPHORIBOSYLAMINE--GLYCINE LIGASE, CHLOROPLASTIC"/>
    <property type="match status" value="1"/>
</dbReference>
<evidence type="ECO:0000256" key="1">
    <source>
        <dbReference type="ARBA" id="ARBA00005174"/>
    </source>
</evidence>
<evidence type="ECO:0000256" key="5">
    <source>
        <dbReference type="ARBA" id="ARBA00022755"/>
    </source>
</evidence>
<dbReference type="Gene3D" id="3.90.600.10">
    <property type="entry name" value="Phosphoribosylglycinamide synthetase, C-terminal domain"/>
    <property type="match status" value="1"/>
</dbReference>
<reference evidence="12 13" key="1">
    <citation type="journal article" date="2016" name="Nat. Commun.">
        <title>Thousands of microbial genomes shed light on interconnected biogeochemical processes in an aquifer system.</title>
        <authorList>
            <person name="Anantharaman K."/>
            <person name="Brown C.T."/>
            <person name="Hug L.A."/>
            <person name="Sharon I."/>
            <person name="Castelle C.J."/>
            <person name="Probst A.J."/>
            <person name="Thomas B.C."/>
            <person name="Singh A."/>
            <person name="Wilkins M.J."/>
            <person name="Karaoz U."/>
            <person name="Brodie E.L."/>
            <person name="Williams K.H."/>
            <person name="Hubbard S.S."/>
            <person name="Banfield J.F."/>
        </authorList>
    </citation>
    <scope>NUCLEOTIDE SEQUENCE [LARGE SCALE GENOMIC DNA]</scope>
</reference>
<organism evidence="12 13">
    <name type="scientific">Candidatus Curtissbacteria bacterium RIFCSPLOWO2_01_FULL_42_50</name>
    <dbReference type="NCBI Taxonomy" id="1797730"/>
    <lineage>
        <taxon>Bacteria</taxon>
        <taxon>Candidatus Curtissiibacteriota</taxon>
    </lineage>
</organism>
<gene>
    <name evidence="12" type="ORF">A3B54_04060</name>
</gene>
<dbReference type="InterPro" id="IPR011761">
    <property type="entry name" value="ATP-grasp"/>
</dbReference>
<comment type="similarity">
    <text evidence="7">Belongs to the GARS family.</text>
</comment>
<comment type="caution">
    <text evidence="12">The sequence shown here is derived from an EMBL/GenBank/DDBJ whole genome shotgun (WGS) entry which is preliminary data.</text>
</comment>
<protein>
    <recommendedName>
        <fullName evidence="2">phosphoribosylamine--glycine ligase</fullName>
        <ecNumber evidence="2">6.3.4.13</ecNumber>
    </recommendedName>
    <alternativeName>
        <fullName evidence="8">Glycinamide ribonucleotide synthetase</fullName>
    </alternativeName>
    <alternativeName>
        <fullName evidence="9">Phosphoribosylglycinamide synthetase</fullName>
    </alternativeName>
</protein>
<keyword evidence="5" id="KW-0658">Purine biosynthesis</keyword>
<evidence type="ECO:0000256" key="6">
    <source>
        <dbReference type="ARBA" id="ARBA00022840"/>
    </source>
</evidence>